<dbReference type="Proteomes" id="UP001497516">
    <property type="component" value="Chromosome 3"/>
</dbReference>
<keyword evidence="12" id="KW-1185">Reference proteome</keyword>
<dbReference type="PROSITE" id="PS50089">
    <property type="entry name" value="ZF_RING_2"/>
    <property type="match status" value="1"/>
</dbReference>
<evidence type="ECO:0000256" key="4">
    <source>
        <dbReference type="ARBA" id="ARBA00022771"/>
    </source>
</evidence>
<dbReference type="InterPro" id="IPR053238">
    <property type="entry name" value="RING-H2_zinc_finger"/>
</dbReference>
<dbReference type="Gene3D" id="3.30.40.10">
    <property type="entry name" value="Zinc/RING finger domain, C3HC4 (zinc finger)"/>
    <property type="match status" value="1"/>
</dbReference>
<dbReference type="AlphaFoldDB" id="A0AAV2DN44"/>
<dbReference type="InterPro" id="IPR013083">
    <property type="entry name" value="Znf_RING/FYVE/PHD"/>
</dbReference>
<comment type="similarity">
    <text evidence="7">Belongs to the RING-type zinc finger family. ATL subfamily.</text>
</comment>
<keyword evidence="9" id="KW-1133">Transmembrane helix</keyword>
<name>A0AAV2DN44_9ROSI</name>
<evidence type="ECO:0000256" key="7">
    <source>
        <dbReference type="ARBA" id="ARBA00024209"/>
    </source>
</evidence>
<evidence type="ECO:0000256" key="1">
    <source>
        <dbReference type="ARBA" id="ARBA00000900"/>
    </source>
</evidence>
<evidence type="ECO:0000256" key="2">
    <source>
        <dbReference type="ARBA" id="ARBA00012483"/>
    </source>
</evidence>
<keyword evidence="3" id="KW-0479">Metal-binding</keyword>
<dbReference type="InterPro" id="IPR001841">
    <property type="entry name" value="Znf_RING"/>
</dbReference>
<evidence type="ECO:0000256" key="6">
    <source>
        <dbReference type="ARBA" id="ARBA00022833"/>
    </source>
</evidence>
<keyword evidence="9" id="KW-0472">Membrane</keyword>
<dbReference type="PANTHER" id="PTHR14155">
    <property type="entry name" value="RING FINGER DOMAIN-CONTAINING"/>
    <property type="match status" value="1"/>
</dbReference>
<accession>A0AAV2DN44</accession>
<protein>
    <recommendedName>
        <fullName evidence="2">RING-type E3 ubiquitin transferase</fullName>
        <ecNumber evidence="2">2.3.2.27</ecNumber>
    </recommendedName>
</protein>
<evidence type="ECO:0000256" key="3">
    <source>
        <dbReference type="ARBA" id="ARBA00022723"/>
    </source>
</evidence>
<dbReference type="GO" id="GO:0008270">
    <property type="term" value="F:zinc ion binding"/>
    <property type="evidence" value="ECO:0007669"/>
    <property type="project" value="UniProtKB-KW"/>
</dbReference>
<dbReference type="PANTHER" id="PTHR14155:SF627">
    <property type="entry name" value="OS06G0192800 PROTEIN"/>
    <property type="match status" value="1"/>
</dbReference>
<comment type="catalytic activity">
    <reaction evidence="1">
        <text>S-ubiquitinyl-[E2 ubiquitin-conjugating enzyme]-L-cysteine + [acceptor protein]-L-lysine = [E2 ubiquitin-conjugating enzyme]-L-cysteine + N(6)-ubiquitinyl-[acceptor protein]-L-lysine.</text>
        <dbReference type="EC" id="2.3.2.27"/>
    </reaction>
</comment>
<feature type="domain" description="RING-type" evidence="10">
    <location>
        <begin position="102"/>
        <end position="151"/>
    </location>
</feature>
<dbReference type="SMART" id="SM00184">
    <property type="entry name" value="RING"/>
    <property type="match status" value="1"/>
</dbReference>
<dbReference type="EC" id="2.3.2.27" evidence="2"/>
<evidence type="ECO:0000256" key="5">
    <source>
        <dbReference type="ARBA" id="ARBA00022786"/>
    </source>
</evidence>
<reference evidence="11 12" key="1">
    <citation type="submission" date="2024-04" db="EMBL/GenBank/DDBJ databases">
        <authorList>
            <person name="Fracassetti M."/>
        </authorList>
    </citation>
    <scope>NUCLEOTIDE SEQUENCE [LARGE SCALE GENOMIC DNA]</scope>
</reference>
<evidence type="ECO:0000313" key="12">
    <source>
        <dbReference type="Proteomes" id="UP001497516"/>
    </source>
</evidence>
<evidence type="ECO:0000313" key="11">
    <source>
        <dbReference type="EMBL" id="CAL1375383.1"/>
    </source>
</evidence>
<evidence type="ECO:0000256" key="9">
    <source>
        <dbReference type="SAM" id="Phobius"/>
    </source>
</evidence>
<feature type="transmembrane region" description="Helical" evidence="9">
    <location>
        <begin position="24"/>
        <end position="47"/>
    </location>
</feature>
<keyword evidence="4 8" id="KW-0863">Zinc-finger</keyword>
<keyword evidence="9" id="KW-0812">Transmembrane</keyword>
<dbReference type="Pfam" id="PF13639">
    <property type="entry name" value="zf-RING_2"/>
    <property type="match status" value="1"/>
</dbReference>
<keyword evidence="6" id="KW-0862">Zinc</keyword>
<gene>
    <name evidence="11" type="ORF">LTRI10_LOCUS17183</name>
</gene>
<dbReference type="EMBL" id="OZ034816">
    <property type="protein sequence ID" value="CAL1375383.1"/>
    <property type="molecule type" value="Genomic_DNA"/>
</dbReference>
<evidence type="ECO:0000256" key="8">
    <source>
        <dbReference type="PROSITE-ProRule" id="PRU00175"/>
    </source>
</evidence>
<dbReference type="SUPFAM" id="SSF57850">
    <property type="entry name" value="RING/U-box"/>
    <property type="match status" value="1"/>
</dbReference>
<evidence type="ECO:0000259" key="10">
    <source>
        <dbReference type="PROSITE" id="PS50089"/>
    </source>
</evidence>
<organism evidence="11 12">
    <name type="scientific">Linum trigynum</name>
    <dbReference type="NCBI Taxonomy" id="586398"/>
    <lineage>
        <taxon>Eukaryota</taxon>
        <taxon>Viridiplantae</taxon>
        <taxon>Streptophyta</taxon>
        <taxon>Embryophyta</taxon>
        <taxon>Tracheophyta</taxon>
        <taxon>Spermatophyta</taxon>
        <taxon>Magnoliopsida</taxon>
        <taxon>eudicotyledons</taxon>
        <taxon>Gunneridae</taxon>
        <taxon>Pentapetalae</taxon>
        <taxon>rosids</taxon>
        <taxon>fabids</taxon>
        <taxon>Malpighiales</taxon>
        <taxon>Linaceae</taxon>
        <taxon>Linum</taxon>
    </lineage>
</organism>
<dbReference type="GO" id="GO:0061630">
    <property type="term" value="F:ubiquitin protein ligase activity"/>
    <property type="evidence" value="ECO:0007669"/>
    <property type="project" value="UniProtKB-EC"/>
</dbReference>
<sequence>MSAGDANATIGANGVELSGVSQQAAILITVFGGITLAVAIGGFYWLIRRFCRSHQQEPQGQQPGEAAANEGIPLAEIRPLPEFPQQSFTEAARELDYCEPDCSICLERFQELEMVSILPDCHHVYHPHCIRGWMIHGPRQSSADTTCPICRLTYQARAAATAAN</sequence>
<proteinExistence type="inferred from homology"/>
<keyword evidence="5" id="KW-0833">Ubl conjugation pathway</keyword>